<reference evidence="3 4" key="1">
    <citation type="submission" date="2021-07" db="EMBL/GenBank/DDBJ databases">
        <title>The Aristolochia fimbriata genome: insights into angiosperm evolution, floral development and chemical biosynthesis.</title>
        <authorList>
            <person name="Jiao Y."/>
        </authorList>
    </citation>
    <scope>NUCLEOTIDE SEQUENCE [LARGE SCALE GENOMIC DNA]</scope>
    <source>
        <strain evidence="3">IBCAS-2021</strain>
        <tissue evidence="3">Leaf</tissue>
    </source>
</reference>
<dbReference type="GO" id="GO:0080044">
    <property type="term" value="F:quercetin 7-O-glucosyltransferase activity"/>
    <property type="evidence" value="ECO:0007669"/>
    <property type="project" value="TreeGrafter"/>
</dbReference>
<proteinExistence type="inferred from homology"/>
<accession>A0AAV7E0H3</accession>
<evidence type="ECO:0000313" key="4">
    <source>
        <dbReference type="Proteomes" id="UP000825729"/>
    </source>
</evidence>
<dbReference type="InterPro" id="IPR002213">
    <property type="entry name" value="UDP_glucos_trans"/>
</dbReference>
<evidence type="ECO:0000256" key="2">
    <source>
        <dbReference type="ARBA" id="ARBA00022679"/>
    </source>
</evidence>
<protein>
    <submittedName>
        <fullName evidence="3">Uncharacterized protein</fullName>
    </submittedName>
</protein>
<dbReference type="SUPFAM" id="SSF53756">
    <property type="entry name" value="UDP-Glycosyltransferase/glycogen phosphorylase"/>
    <property type="match status" value="1"/>
</dbReference>
<dbReference type="EMBL" id="JAINDJ010000007">
    <property type="protein sequence ID" value="KAG9442370.1"/>
    <property type="molecule type" value="Genomic_DNA"/>
</dbReference>
<evidence type="ECO:0000313" key="3">
    <source>
        <dbReference type="EMBL" id="KAG9442370.1"/>
    </source>
</evidence>
<keyword evidence="4" id="KW-1185">Reference proteome</keyword>
<dbReference type="GO" id="GO:0080043">
    <property type="term" value="F:quercetin 3-O-glucosyltransferase activity"/>
    <property type="evidence" value="ECO:0007669"/>
    <property type="project" value="TreeGrafter"/>
</dbReference>
<dbReference type="AlphaFoldDB" id="A0AAV7E0H3"/>
<sequence length="316" mass="35409">MGKPHAVVVPFPAQGHVRPLVELSHRLVDLGFRATLVCSEFDHNRIMAALRKETQLGMEGLCFATVPDGLEPEEDRSDLRRLCEFILVAFPRLFEHLLGKLIEEDKVSCVIADLGIISALLVAKKMGVPGVGFWPASSGLLALSPLVPKLIESGTIHSNGESIIQNQIIQLSPTMPEINTNNLWWNCYSDPMTRKFSFKQEVLCHRAVACFVSHCGWNSTTEGLSNGVPFSCWPNEADQFFNQKYICEVWKIGFELKPNEDGIIDRKEIHGKVEALFCDEGIRRRAVEMKEMAESSGRISVQNLGDFVERIKNKTN</sequence>
<dbReference type="Pfam" id="PF00201">
    <property type="entry name" value="UDPGT"/>
    <property type="match status" value="1"/>
</dbReference>
<organism evidence="3 4">
    <name type="scientific">Aristolochia fimbriata</name>
    <name type="common">White veined hardy Dutchman's pipe vine</name>
    <dbReference type="NCBI Taxonomy" id="158543"/>
    <lineage>
        <taxon>Eukaryota</taxon>
        <taxon>Viridiplantae</taxon>
        <taxon>Streptophyta</taxon>
        <taxon>Embryophyta</taxon>
        <taxon>Tracheophyta</taxon>
        <taxon>Spermatophyta</taxon>
        <taxon>Magnoliopsida</taxon>
        <taxon>Magnoliidae</taxon>
        <taxon>Piperales</taxon>
        <taxon>Aristolochiaceae</taxon>
        <taxon>Aristolochia</taxon>
    </lineage>
</organism>
<dbReference type="Proteomes" id="UP000825729">
    <property type="component" value="Unassembled WGS sequence"/>
</dbReference>
<dbReference type="PANTHER" id="PTHR11926:SF1412">
    <property type="entry name" value="UDP-GLYCOSYLTRANSFERASE 83A1-LIKE"/>
    <property type="match status" value="1"/>
</dbReference>
<keyword evidence="2" id="KW-0808">Transferase</keyword>
<dbReference type="CDD" id="cd03784">
    <property type="entry name" value="GT1_Gtf-like"/>
    <property type="match status" value="1"/>
</dbReference>
<name>A0AAV7E0H3_ARIFI</name>
<comment type="similarity">
    <text evidence="1">Belongs to the UDP-glycosyltransferase family.</text>
</comment>
<comment type="caution">
    <text evidence="3">The sequence shown here is derived from an EMBL/GenBank/DDBJ whole genome shotgun (WGS) entry which is preliminary data.</text>
</comment>
<evidence type="ECO:0000256" key="1">
    <source>
        <dbReference type="ARBA" id="ARBA00009995"/>
    </source>
</evidence>
<gene>
    <name evidence="3" type="ORF">H6P81_018224</name>
</gene>
<dbReference type="Gene3D" id="3.40.50.2000">
    <property type="entry name" value="Glycogen Phosphorylase B"/>
    <property type="match status" value="2"/>
</dbReference>
<dbReference type="PANTHER" id="PTHR11926">
    <property type="entry name" value="GLUCOSYL/GLUCURONOSYL TRANSFERASES"/>
    <property type="match status" value="1"/>
</dbReference>